<gene>
    <name evidence="2" type="ORF">L0M99_04695</name>
</gene>
<name>A0AAJ1BBU6_9ACTO</name>
<evidence type="ECO:0000313" key="2">
    <source>
        <dbReference type="EMBL" id="MCG4617791.1"/>
    </source>
</evidence>
<dbReference type="Gene3D" id="3.30.565.60">
    <property type="match status" value="1"/>
</dbReference>
<evidence type="ECO:0000313" key="3">
    <source>
        <dbReference type="Proteomes" id="UP001200537"/>
    </source>
</evidence>
<dbReference type="InterPro" id="IPR007421">
    <property type="entry name" value="Schlafen_AlbA_2_dom"/>
</dbReference>
<dbReference type="InterPro" id="IPR038475">
    <property type="entry name" value="RecG_C_sf"/>
</dbReference>
<reference evidence="2" key="1">
    <citation type="submission" date="2022-01" db="EMBL/GenBank/DDBJ databases">
        <title>Collection of gut derived symbiotic bacterial strains cultured from healthy donors.</title>
        <authorList>
            <person name="Lin H."/>
            <person name="Kohout C."/>
            <person name="Waligurski E."/>
            <person name="Pamer E.G."/>
        </authorList>
    </citation>
    <scope>NUCLEOTIDE SEQUENCE</scope>
    <source>
        <strain evidence="2">DFI.7.46</strain>
    </source>
</reference>
<dbReference type="RefSeq" id="WP_238127923.1">
    <property type="nucleotide sequence ID" value="NZ_JAKNHJ010000007.1"/>
</dbReference>
<dbReference type="PANTHER" id="PTHR30595">
    <property type="entry name" value="GLPR-RELATED TRANSCRIPTIONAL REPRESSOR"/>
    <property type="match status" value="1"/>
</dbReference>
<dbReference type="InterPro" id="IPR038461">
    <property type="entry name" value="Schlafen_AlbA_2_dom_sf"/>
</dbReference>
<accession>A0AAJ1BBU6</accession>
<dbReference type="Gene3D" id="3.30.950.30">
    <property type="entry name" value="Schlafen, AAA domain"/>
    <property type="match status" value="1"/>
</dbReference>
<dbReference type="Pfam" id="PF13749">
    <property type="entry name" value="HATPase_c_4"/>
    <property type="match status" value="1"/>
</dbReference>
<dbReference type="PANTHER" id="PTHR30595:SF6">
    <property type="entry name" value="SCHLAFEN ALBA-2 DOMAIN-CONTAINING PROTEIN"/>
    <property type="match status" value="1"/>
</dbReference>
<dbReference type="AlphaFoldDB" id="A0AAJ1BBU6"/>
<comment type="caution">
    <text evidence="2">The sequence shown here is derived from an EMBL/GenBank/DDBJ whole genome shotgun (WGS) entry which is preliminary data.</text>
</comment>
<feature type="domain" description="Schlafen AlbA-2" evidence="1">
    <location>
        <begin position="26"/>
        <end position="141"/>
    </location>
</feature>
<sequence>MSPNNIDAILASNIEDRTRQLCLRDEDQWFERKAIEVSPKMLARTLIAFANAEGGTAIVGVKDQNIQDLSRYTKKINELRLAPSAQFCSPPIDCEVKEVATILQDGGSKFVLAFLVTPSGQVHHGTDDSCYLRRGDRSLRLSSEEIRRLEYDRGARQFEAETVRDLTIDDLPQKNIAPFLEATGATRGKKHLLRSRALCDKDGRINNAAFLLFADSPLALLPGAYVRVCRFQGNERLTGESQNIVFDQRSELPIPQAIDQAVKWIEQVIPRRRALGQDGKFADMPVIPRGAWLEGLVNAVIHRAYDLMGDGIRVEIFDNRIEISNPGSFRDRKLAAKAPLEIARYAINPRIARTCCDLGYAQELGEGIKRIFAQMDEAGLSDPEYRQEPMHVVLTLRYQPRLADVGTGLSRSATAVLSALQALGGSGGTGGIAQFALLTRPTTRAALKDLKDLGLVSWQGKSVRDPRATWHLN</sequence>
<organism evidence="2 3">
    <name type="scientific">Varibaculum cambriense</name>
    <dbReference type="NCBI Taxonomy" id="184870"/>
    <lineage>
        <taxon>Bacteria</taxon>
        <taxon>Bacillati</taxon>
        <taxon>Actinomycetota</taxon>
        <taxon>Actinomycetes</taxon>
        <taxon>Actinomycetales</taxon>
        <taxon>Actinomycetaceae</taxon>
        <taxon>Varibaculum</taxon>
    </lineage>
</organism>
<protein>
    <submittedName>
        <fullName evidence="2">DNA binding domain-containing protein</fullName>
    </submittedName>
</protein>
<dbReference type="EMBL" id="JAKNHJ010000007">
    <property type="protein sequence ID" value="MCG4617791.1"/>
    <property type="molecule type" value="Genomic_DNA"/>
</dbReference>
<proteinExistence type="predicted"/>
<dbReference type="Pfam" id="PF04326">
    <property type="entry name" value="SLFN_AlbA_2"/>
    <property type="match status" value="1"/>
</dbReference>
<dbReference type="Proteomes" id="UP001200537">
    <property type="component" value="Unassembled WGS sequence"/>
</dbReference>
<evidence type="ECO:0000259" key="1">
    <source>
        <dbReference type="Pfam" id="PF04326"/>
    </source>
</evidence>